<dbReference type="InterPro" id="IPR024079">
    <property type="entry name" value="MetalloPept_cat_dom_sf"/>
</dbReference>
<evidence type="ECO:0000313" key="2">
    <source>
        <dbReference type="EMBL" id="QRW21635.1"/>
    </source>
</evidence>
<dbReference type="Gene3D" id="3.40.390.10">
    <property type="entry name" value="Collagenase (Catalytic Domain)"/>
    <property type="match status" value="1"/>
</dbReference>
<accession>A0A8H8NYC3</accession>
<organism evidence="2 3">
    <name type="scientific">Rhizoctonia solani</name>
    <dbReference type="NCBI Taxonomy" id="456999"/>
    <lineage>
        <taxon>Eukaryota</taxon>
        <taxon>Fungi</taxon>
        <taxon>Dikarya</taxon>
        <taxon>Basidiomycota</taxon>
        <taxon>Agaricomycotina</taxon>
        <taxon>Agaricomycetes</taxon>
        <taxon>Cantharellales</taxon>
        <taxon>Ceratobasidiaceae</taxon>
        <taxon>Rhizoctonia</taxon>
    </lineage>
</organism>
<dbReference type="EMBL" id="CP059664">
    <property type="protein sequence ID" value="QRW21635.1"/>
    <property type="molecule type" value="Genomic_DNA"/>
</dbReference>
<evidence type="ECO:0000256" key="1">
    <source>
        <dbReference type="SAM" id="MobiDB-lite"/>
    </source>
</evidence>
<dbReference type="GeneID" id="67028903"/>
<dbReference type="AlphaFoldDB" id="A0A8H8NYC3"/>
<evidence type="ECO:0000313" key="3">
    <source>
        <dbReference type="Proteomes" id="UP000650533"/>
    </source>
</evidence>
<dbReference type="RefSeq" id="XP_043181872.1">
    <property type="nucleotide sequence ID" value="XM_043326440.1"/>
</dbReference>
<reference evidence="2" key="1">
    <citation type="submission" date="2020-05" db="EMBL/GenBank/DDBJ databases">
        <title>Evolutionary and genomic comparisons of hybrid uninucleate and nonhybrid Rhizoctonia fungi.</title>
        <authorList>
            <person name="Li C."/>
            <person name="Chen X."/>
        </authorList>
    </citation>
    <scope>NUCLEOTIDE SEQUENCE</scope>
    <source>
        <strain evidence="2">AG-1 IA</strain>
    </source>
</reference>
<sequence length="385" mass="42239">MSSDSNSAESIEWVSPIAGLLHMPSMHQLESNGYPNHALYYLHKRMLEVIIYPESYYNQPWCLQDWSGTPGPSSPLGNDKEGAAAPDGFSEEVDIPKVPDEAKQASSMEEDVVLHNLCVTLVSTEYVTPPTPPMGATPCYTPPEFEEPAFTTHDEHACRIARMVVSSGVTELDNRVIEKMEVELARGNTWPSGRCPCDKSEKKRTLLEEMAVTGTFYPPVVHSNAFVFLACYLWPHIGCTRSGECDLTSGRTCGTVPTEEFISLAETNFASKLESDPEPQAKNSGNGTSGSVTLDVYWHVIAADKTKKKGYVPKSQVSRNIHAINKHYAKSGISFKLVSLEYTINRGPADINVYTVGFNSDEGDGSLGYATFPSTYTSDPQTMAL</sequence>
<name>A0A8H8NYC3_9AGAM</name>
<gene>
    <name evidence="2" type="ORF">RhiXN_06624</name>
</gene>
<dbReference type="Proteomes" id="UP000650533">
    <property type="component" value="Chromosome 7"/>
</dbReference>
<feature type="region of interest" description="Disordered" evidence="1">
    <location>
        <begin position="72"/>
        <end position="93"/>
    </location>
</feature>
<dbReference type="KEGG" id="rsx:RhiXN_06624"/>
<proteinExistence type="predicted"/>
<protein>
    <submittedName>
        <fullName evidence="2">Uncharacterized protein</fullName>
    </submittedName>
</protein>
<dbReference type="GO" id="GO:0008237">
    <property type="term" value="F:metallopeptidase activity"/>
    <property type="evidence" value="ECO:0007669"/>
    <property type="project" value="InterPro"/>
</dbReference>